<keyword evidence="1" id="KW-0808">Transferase</keyword>
<comment type="caution">
    <text evidence="5">The sequence shown here is derived from an EMBL/GenBank/DDBJ whole genome shotgun (WGS) entry which is preliminary data.</text>
</comment>
<dbReference type="InterPro" id="IPR000182">
    <property type="entry name" value="GNAT_dom"/>
</dbReference>
<dbReference type="Proteomes" id="UP000238196">
    <property type="component" value="Unassembled WGS sequence"/>
</dbReference>
<gene>
    <name evidence="5" type="ORF">C4K68_11450</name>
</gene>
<dbReference type="PANTHER" id="PTHR43877">
    <property type="entry name" value="AMINOALKYLPHOSPHONATE N-ACETYLTRANSFERASE-RELATED-RELATED"/>
    <property type="match status" value="1"/>
</dbReference>
<protein>
    <recommendedName>
        <fullName evidence="4">N-acetyltransferase domain-containing protein</fullName>
    </recommendedName>
</protein>
<organism evidence="5 6">
    <name type="scientific">Proteobacteria bacterium 228</name>
    <dbReference type="NCBI Taxonomy" id="2083153"/>
    <lineage>
        <taxon>Bacteria</taxon>
        <taxon>Pseudomonadati</taxon>
        <taxon>Pseudomonadota</taxon>
    </lineage>
</organism>
<dbReference type="AlphaFoldDB" id="A0A2S5KQB3"/>
<evidence type="ECO:0000259" key="4">
    <source>
        <dbReference type="PROSITE" id="PS51186"/>
    </source>
</evidence>
<dbReference type="PROSITE" id="PS51186">
    <property type="entry name" value="GNAT"/>
    <property type="match status" value="1"/>
</dbReference>
<dbReference type="GO" id="GO:0016747">
    <property type="term" value="F:acyltransferase activity, transferring groups other than amino-acyl groups"/>
    <property type="evidence" value="ECO:0007669"/>
    <property type="project" value="InterPro"/>
</dbReference>
<feature type="region of interest" description="Disordered" evidence="3">
    <location>
        <begin position="187"/>
        <end position="207"/>
    </location>
</feature>
<feature type="domain" description="N-acetyltransferase" evidence="4">
    <location>
        <begin position="32"/>
        <end position="185"/>
    </location>
</feature>
<reference evidence="5 6" key="1">
    <citation type="submission" date="2018-02" db="EMBL/GenBank/DDBJ databases">
        <title>novel marine gammaproteobacteria from coastal saline agro ecosystem.</title>
        <authorList>
            <person name="Krishnan R."/>
            <person name="Ramesh Kumar N."/>
        </authorList>
    </citation>
    <scope>NUCLEOTIDE SEQUENCE [LARGE SCALE GENOMIC DNA]</scope>
    <source>
        <strain evidence="5 6">228</strain>
    </source>
</reference>
<dbReference type="SUPFAM" id="SSF55729">
    <property type="entry name" value="Acyl-CoA N-acyltransferases (Nat)"/>
    <property type="match status" value="1"/>
</dbReference>
<dbReference type="Pfam" id="PF00583">
    <property type="entry name" value="Acetyltransf_1"/>
    <property type="match status" value="1"/>
</dbReference>
<proteinExistence type="predicted"/>
<dbReference type="InterPro" id="IPR016181">
    <property type="entry name" value="Acyl_CoA_acyltransferase"/>
</dbReference>
<dbReference type="PANTHER" id="PTHR43877:SF2">
    <property type="entry name" value="AMINOALKYLPHOSPHONATE N-ACETYLTRANSFERASE-RELATED"/>
    <property type="match status" value="1"/>
</dbReference>
<name>A0A2S5KQB3_9PROT</name>
<evidence type="ECO:0000256" key="3">
    <source>
        <dbReference type="SAM" id="MobiDB-lite"/>
    </source>
</evidence>
<dbReference type="InterPro" id="IPR050832">
    <property type="entry name" value="Bact_Acetyltransf"/>
</dbReference>
<dbReference type="EMBL" id="PRLP01000035">
    <property type="protein sequence ID" value="PPC77034.1"/>
    <property type="molecule type" value="Genomic_DNA"/>
</dbReference>
<keyword evidence="2" id="KW-0012">Acyltransferase</keyword>
<dbReference type="CDD" id="cd04301">
    <property type="entry name" value="NAT_SF"/>
    <property type="match status" value="1"/>
</dbReference>
<accession>A0A2S5KQB3</accession>
<sequence length="207" mass="23090">MSDSRISTAHPASPSPLRTLARLRNASDSDLAFASSLTRANMHHYYSLAGVTWSEELFLHYWQQTYNSMVVVASDDERFAQLPPSMALQPFALGDSNEVRIGLVRLHFNVHSALLWDLQLSPLAQGQGLGALLLERVLHTCSQAGCRSMALDVYKNNPALQLYQRYGFVTECETEFELKLSRPLPYSAEPQPAPHHSEAVRPRSAPV</sequence>
<evidence type="ECO:0000256" key="2">
    <source>
        <dbReference type="ARBA" id="ARBA00023315"/>
    </source>
</evidence>
<evidence type="ECO:0000313" key="5">
    <source>
        <dbReference type="EMBL" id="PPC77034.1"/>
    </source>
</evidence>
<dbReference type="Gene3D" id="3.40.630.30">
    <property type="match status" value="1"/>
</dbReference>
<dbReference type="OrthoDB" id="6871659at2"/>
<evidence type="ECO:0000256" key="1">
    <source>
        <dbReference type="ARBA" id="ARBA00022679"/>
    </source>
</evidence>
<evidence type="ECO:0000313" key="6">
    <source>
        <dbReference type="Proteomes" id="UP000238196"/>
    </source>
</evidence>